<protein>
    <recommendedName>
        <fullName evidence="4">Embryo surrounding factor 1 brassicaceae domain-containing protein</fullName>
    </recommendedName>
</protein>
<proteinExistence type="predicted"/>
<dbReference type="AlphaFoldDB" id="A0A5D2GP40"/>
<evidence type="ECO:0008006" key="4">
    <source>
        <dbReference type="Google" id="ProtNLM"/>
    </source>
</evidence>
<name>A0A5D2GP40_GOSDA</name>
<keyword evidence="3" id="KW-1185">Reference proteome</keyword>
<feature type="transmembrane region" description="Helical" evidence="1">
    <location>
        <begin position="39"/>
        <end position="57"/>
    </location>
</feature>
<sequence>MLLTMNSYMNLSIFRVVAILDSKRNSLLIFYIMRNFKFVAAHFALVLFALAFTVLVAEGKRLLNANINLGPCLLHLECSPQVNCWCCMGDPRKQCWLYKSDCLAYC</sequence>
<gene>
    <name evidence="2" type="ORF">ES288_A05G389800v1</name>
</gene>
<evidence type="ECO:0000256" key="1">
    <source>
        <dbReference type="SAM" id="Phobius"/>
    </source>
</evidence>
<dbReference type="Proteomes" id="UP000323506">
    <property type="component" value="Chromosome A05"/>
</dbReference>
<accession>A0A5D2GP40</accession>
<keyword evidence="1" id="KW-0472">Membrane</keyword>
<evidence type="ECO:0000313" key="2">
    <source>
        <dbReference type="EMBL" id="TYH19911.1"/>
    </source>
</evidence>
<keyword evidence="1" id="KW-0812">Transmembrane</keyword>
<organism evidence="2 3">
    <name type="scientific">Gossypium darwinii</name>
    <name type="common">Darwin's cotton</name>
    <name type="synonym">Gossypium barbadense var. darwinii</name>
    <dbReference type="NCBI Taxonomy" id="34276"/>
    <lineage>
        <taxon>Eukaryota</taxon>
        <taxon>Viridiplantae</taxon>
        <taxon>Streptophyta</taxon>
        <taxon>Embryophyta</taxon>
        <taxon>Tracheophyta</taxon>
        <taxon>Spermatophyta</taxon>
        <taxon>Magnoliopsida</taxon>
        <taxon>eudicotyledons</taxon>
        <taxon>Gunneridae</taxon>
        <taxon>Pentapetalae</taxon>
        <taxon>rosids</taxon>
        <taxon>malvids</taxon>
        <taxon>Malvales</taxon>
        <taxon>Malvaceae</taxon>
        <taxon>Malvoideae</taxon>
        <taxon>Gossypium</taxon>
    </lineage>
</organism>
<evidence type="ECO:0000313" key="3">
    <source>
        <dbReference type="Proteomes" id="UP000323506"/>
    </source>
</evidence>
<keyword evidence="1" id="KW-1133">Transmembrane helix</keyword>
<reference evidence="2 3" key="1">
    <citation type="submission" date="2019-06" db="EMBL/GenBank/DDBJ databases">
        <title>WGS assembly of Gossypium darwinii.</title>
        <authorList>
            <person name="Chen Z.J."/>
            <person name="Sreedasyam A."/>
            <person name="Ando A."/>
            <person name="Song Q."/>
            <person name="De L."/>
            <person name="Hulse-Kemp A."/>
            <person name="Ding M."/>
            <person name="Ye W."/>
            <person name="Kirkbride R."/>
            <person name="Jenkins J."/>
            <person name="Plott C."/>
            <person name="Lovell J."/>
            <person name="Lin Y.-M."/>
            <person name="Vaughn R."/>
            <person name="Liu B."/>
            <person name="Li W."/>
            <person name="Simpson S."/>
            <person name="Scheffler B."/>
            <person name="Saski C."/>
            <person name="Grover C."/>
            <person name="Hu G."/>
            <person name="Conover J."/>
            <person name="Carlson J."/>
            <person name="Shu S."/>
            <person name="Boston L."/>
            <person name="Williams M."/>
            <person name="Peterson D."/>
            <person name="Mcgee K."/>
            <person name="Jones D."/>
            <person name="Wendel J."/>
            <person name="Stelly D."/>
            <person name="Grimwood J."/>
            <person name="Schmutz J."/>
        </authorList>
    </citation>
    <scope>NUCLEOTIDE SEQUENCE [LARGE SCALE GENOMIC DNA]</scope>
    <source>
        <strain evidence="2">1808015.09</strain>
    </source>
</reference>
<dbReference type="EMBL" id="CM017692">
    <property type="protein sequence ID" value="TYH19911.1"/>
    <property type="molecule type" value="Genomic_DNA"/>
</dbReference>